<evidence type="ECO:0000313" key="7">
    <source>
        <dbReference type="EMBL" id="CAD9487954.1"/>
    </source>
</evidence>
<accession>A0A7S2MKF3</accession>
<dbReference type="InterPro" id="IPR018506">
    <property type="entry name" value="Cyt_B5_heme-BS"/>
</dbReference>
<sequence>MIMTFFFRPMCCFKQEAFRGRGVTIPEATFLLDDHSCRPIIPRIELFRAIKQLPNRCAASHNSRNDCWVVVHGRAYDVTSYLEAHPGGESIVLEYAGKDATRVFDCAMHSPSALKIMENYMVIDSNEWCGEMRRGFCESFPRRSSTRLCTKSDMCSGYELQTRSLIFCVDSLLLMSFP</sequence>
<dbReference type="PANTHER" id="PTHR19359:SF25">
    <property type="entry name" value="CYTOCHROME B5 HEME-BINDING DOMAIN-CONTAINING PROTEIN"/>
    <property type="match status" value="1"/>
</dbReference>
<keyword evidence="2 5" id="KW-0479">Metal-binding</keyword>
<evidence type="ECO:0000256" key="2">
    <source>
        <dbReference type="ARBA" id="ARBA00022723"/>
    </source>
</evidence>
<dbReference type="SMART" id="SM01117">
    <property type="entry name" value="Cyt-b5"/>
    <property type="match status" value="1"/>
</dbReference>
<evidence type="ECO:0000256" key="5">
    <source>
        <dbReference type="RuleBase" id="RU362121"/>
    </source>
</evidence>
<dbReference type="Gene3D" id="3.10.120.10">
    <property type="entry name" value="Cytochrome b5-like heme/steroid binding domain"/>
    <property type="match status" value="1"/>
</dbReference>
<organism evidence="7">
    <name type="scientific">Octactis speculum</name>
    <dbReference type="NCBI Taxonomy" id="3111310"/>
    <lineage>
        <taxon>Eukaryota</taxon>
        <taxon>Sar</taxon>
        <taxon>Stramenopiles</taxon>
        <taxon>Ochrophyta</taxon>
        <taxon>Dictyochophyceae</taxon>
        <taxon>Dictyochales</taxon>
        <taxon>Dictyochaceae</taxon>
        <taxon>Octactis</taxon>
    </lineage>
</organism>
<dbReference type="InterPro" id="IPR036400">
    <property type="entry name" value="Cyt_B5-like_heme/steroid_sf"/>
</dbReference>
<dbReference type="GO" id="GO:0020037">
    <property type="term" value="F:heme binding"/>
    <property type="evidence" value="ECO:0007669"/>
    <property type="project" value="UniProtKB-UniRule"/>
</dbReference>
<protein>
    <recommendedName>
        <fullName evidence="6">Cytochrome b5 heme-binding domain-containing protein</fullName>
    </recommendedName>
</protein>
<dbReference type="PROSITE" id="PS00191">
    <property type="entry name" value="CYTOCHROME_B5_1"/>
    <property type="match status" value="1"/>
</dbReference>
<name>A0A7S2MKF3_9STRA</name>
<evidence type="ECO:0000256" key="1">
    <source>
        <dbReference type="ARBA" id="ARBA00022617"/>
    </source>
</evidence>
<feature type="domain" description="Cytochrome b5 heme-binding" evidence="6">
    <location>
        <begin position="59"/>
        <end position="122"/>
    </location>
</feature>
<dbReference type="PRINTS" id="PR00363">
    <property type="entry name" value="CYTOCHROMEB5"/>
</dbReference>
<dbReference type="GO" id="GO:0016020">
    <property type="term" value="C:membrane"/>
    <property type="evidence" value="ECO:0007669"/>
    <property type="project" value="TreeGrafter"/>
</dbReference>
<keyword evidence="3 5" id="KW-0408">Iron</keyword>
<evidence type="ECO:0000256" key="4">
    <source>
        <dbReference type="ARBA" id="ARBA00038168"/>
    </source>
</evidence>
<keyword evidence="1 5" id="KW-0349">Heme</keyword>
<gene>
    <name evidence="7" type="ORF">DSPE1174_LOCUS31291</name>
</gene>
<reference evidence="7" key="1">
    <citation type="submission" date="2021-01" db="EMBL/GenBank/DDBJ databases">
        <authorList>
            <person name="Corre E."/>
            <person name="Pelletier E."/>
            <person name="Niang G."/>
            <person name="Scheremetjew M."/>
            <person name="Finn R."/>
            <person name="Kale V."/>
            <person name="Holt S."/>
            <person name="Cochrane G."/>
            <person name="Meng A."/>
            <person name="Brown T."/>
            <person name="Cohen L."/>
        </authorList>
    </citation>
    <scope>NUCLEOTIDE SEQUENCE</scope>
    <source>
        <strain evidence="7">CCMP1381</strain>
    </source>
</reference>
<dbReference type="InterPro" id="IPR050668">
    <property type="entry name" value="Cytochrome_b5"/>
</dbReference>
<comment type="similarity">
    <text evidence="4 5">Belongs to the cytochrome b5 family.</text>
</comment>
<evidence type="ECO:0000259" key="6">
    <source>
        <dbReference type="PROSITE" id="PS50255"/>
    </source>
</evidence>
<dbReference type="PANTHER" id="PTHR19359">
    <property type="entry name" value="CYTOCHROME B5"/>
    <property type="match status" value="1"/>
</dbReference>
<proteinExistence type="inferred from homology"/>
<dbReference type="PROSITE" id="PS50255">
    <property type="entry name" value="CYTOCHROME_B5_2"/>
    <property type="match status" value="1"/>
</dbReference>
<dbReference type="AlphaFoldDB" id="A0A7S2MKF3"/>
<dbReference type="SUPFAM" id="SSF55856">
    <property type="entry name" value="Cytochrome b5-like heme/steroid binding domain"/>
    <property type="match status" value="1"/>
</dbReference>
<dbReference type="InterPro" id="IPR001199">
    <property type="entry name" value="Cyt_B5-like_heme/steroid-bd"/>
</dbReference>
<dbReference type="GO" id="GO:0046872">
    <property type="term" value="F:metal ion binding"/>
    <property type="evidence" value="ECO:0007669"/>
    <property type="project" value="UniProtKB-UniRule"/>
</dbReference>
<dbReference type="Pfam" id="PF00173">
    <property type="entry name" value="Cyt-b5"/>
    <property type="match status" value="1"/>
</dbReference>
<dbReference type="EMBL" id="HBGS01059983">
    <property type="protein sequence ID" value="CAD9487954.1"/>
    <property type="molecule type" value="Transcribed_RNA"/>
</dbReference>
<evidence type="ECO:0000256" key="3">
    <source>
        <dbReference type="ARBA" id="ARBA00023004"/>
    </source>
</evidence>